<keyword evidence="18" id="KW-1185">Reference proteome</keyword>
<evidence type="ECO:0000256" key="5">
    <source>
        <dbReference type="ARBA" id="ARBA00022466"/>
    </source>
</evidence>
<keyword evidence="5" id="KW-0475">Mercuric resistance</keyword>
<feature type="transmembrane region" description="Helical" evidence="15">
    <location>
        <begin position="90"/>
        <end position="109"/>
    </location>
</feature>
<keyword evidence="9" id="KW-0479">Metal-binding</keyword>
<keyword evidence="11 15" id="KW-1133">Transmembrane helix</keyword>
<gene>
    <name evidence="17" type="ORF">CLV59_105330</name>
</gene>
<keyword evidence="12 15" id="KW-0472">Membrane</keyword>
<keyword evidence="6" id="KW-1003">Cell membrane</keyword>
<proteinExistence type="inferred from homology"/>
<dbReference type="Gene3D" id="3.30.70.100">
    <property type="match status" value="1"/>
</dbReference>
<dbReference type="GO" id="GO:0015097">
    <property type="term" value="F:mercury ion transmembrane transporter activity"/>
    <property type="evidence" value="ECO:0007669"/>
    <property type="project" value="InterPro"/>
</dbReference>
<reference evidence="17 18" key="1">
    <citation type="submission" date="2018-06" db="EMBL/GenBank/DDBJ databases">
        <title>Genomic Encyclopedia of Archaeal and Bacterial Type Strains, Phase II (KMG-II): from individual species to whole genera.</title>
        <authorList>
            <person name="Goeker M."/>
        </authorList>
    </citation>
    <scope>NUCLEOTIDE SEQUENCE [LARGE SCALE GENOMIC DNA]</scope>
    <source>
        <strain evidence="17 18">DSM 29821</strain>
    </source>
</reference>
<dbReference type="InterPro" id="IPR036163">
    <property type="entry name" value="HMA_dom_sf"/>
</dbReference>
<evidence type="ECO:0000256" key="15">
    <source>
        <dbReference type="SAM" id="Phobius"/>
    </source>
</evidence>
<comment type="similarity">
    <text evidence="2">Belongs to the MerT family.</text>
</comment>
<comment type="function">
    <text evidence="14">Involved in mercury resistance. Probably transfers a mercuric ion from the periplasmic Hg(2+)-binding protein MerP to the cytoplasmic mercuric reductase MerA.</text>
</comment>
<dbReference type="InterPro" id="IPR006121">
    <property type="entry name" value="HMA_dom"/>
</dbReference>
<evidence type="ECO:0000313" key="17">
    <source>
        <dbReference type="EMBL" id="RAJ80222.1"/>
    </source>
</evidence>
<evidence type="ECO:0000256" key="14">
    <source>
        <dbReference type="ARBA" id="ARBA00045720"/>
    </source>
</evidence>
<keyword evidence="4" id="KW-0813">Transport</keyword>
<evidence type="ECO:0000259" key="16">
    <source>
        <dbReference type="PROSITE" id="PS50846"/>
    </source>
</evidence>
<accession>A0A327VXJ7</accession>
<dbReference type="CDD" id="cd00371">
    <property type="entry name" value="HMA"/>
    <property type="match status" value="1"/>
</dbReference>
<dbReference type="GO" id="GO:0046872">
    <property type="term" value="F:metal ion binding"/>
    <property type="evidence" value="ECO:0007669"/>
    <property type="project" value="UniProtKB-KW"/>
</dbReference>
<protein>
    <recommendedName>
        <fullName evidence="3">Mercuric transport protein MerT</fullName>
    </recommendedName>
    <alternativeName>
        <fullName evidence="13">Mercury ion transport protein</fullName>
    </alternativeName>
</protein>
<dbReference type="RefSeq" id="WP_111593229.1">
    <property type="nucleotide sequence ID" value="NZ_QLMA01000005.1"/>
</dbReference>
<evidence type="ECO:0000313" key="18">
    <source>
        <dbReference type="Proteomes" id="UP000249819"/>
    </source>
</evidence>
<evidence type="ECO:0000256" key="1">
    <source>
        <dbReference type="ARBA" id="ARBA00004429"/>
    </source>
</evidence>
<evidence type="ECO:0000256" key="6">
    <source>
        <dbReference type="ARBA" id="ARBA00022475"/>
    </source>
</evidence>
<dbReference type="SUPFAM" id="SSF55008">
    <property type="entry name" value="HMA, heavy metal-associated domain"/>
    <property type="match status" value="1"/>
</dbReference>
<dbReference type="Pfam" id="PF02411">
    <property type="entry name" value="MerT"/>
    <property type="match status" value="1"/>
</dbReference>
<evidence type="ECO:0000256" key="7">
    <source>
        <dbReference type="ARBA" id="ARBA00022519"/>
    </source>
</evidence>
<dbReference type="Proteomes" id="UP000249819">
    <property type="component" value="Unassembled WGS sequence"/>
</dbReference>
<keyword evidence="8 15" id="KW-0812">Transmembrane</keyword>
<evidence type="ECO:0000256" key="12">
    <source>
        <dbReference type="ARBA" id="ARBA00023136"/>
    </source>
</evidence>
<dbReference type="Pfam" id="PF00403">
    <property type="entry name" value="HMA"/>
    <property type="match status" value="1"/>
</dbReference>
<evidence type="ECO:0000256" key="8">
    <source>
        <dbReference type="ARBA" id="ARBA00022692"/>
    </source>
</evidence>
<evidence type="ECO:0000256" key="13">
    <source>
        <dbReference type="ARBA" id="ARBA00030934"/>
    </source>
</evidence>
<evidence type="ECO:0000256" key="2">
    <source>
        <dbReference type="ARBA" id="ARBA00008224"/>
    </source>
</evidence>
<dbReference type="EMBL" id="QLMA01000005">
    <property type="protein sequence ID" value="RAJ80222.1"/>
    <property type="molecule type" value="Genomic_DNA"/>
</dbReference>
<organism evidence="17 18">
    <name type="scientific">Chitinophaga dinghuensis</name>
    <dbReference type="NCBI Taxonomy" id="1539050"/>
    <lineage>
        <taxon>Bacteria</taxon>
        <taxon>Pseudomonadati</taxon>
        <taxon>Bacteroidota</taxon>
        <taxon>Chitinophagia</taxon>
        <taxon>Chitinophagales</taxon>
        <taxon>Chitinophagaceae</taxon>
        <taxon>Chitinophaga</taxon>
    </lineage>
</organism>
<evidence type="ECO:0000256" key="11">
    <source>
        <dbReference type="ARBA" id="ARBA00022989"/>
    </source>
</evidence>
<dbReference type="PROSITE" id="PS50846">
    <property type="entry name" value="HMA_2"/>
    <property type="match status" value="1"/>
</dbReference>
<comment type="subcellular location">
    <subcellularLocation>
        <location evidence="1">Cell inner membrane</location>
        <topology evidence="1">Multi-pass membrane protein</topology>
    </subcellularLocation>
</comment>
<evidence type="ECO:0000256" key="4">
    <source>
        <dbReference type="ARBA" id="ARBA00022448"/>
    </source>
</evidence>
<comment type="caution">
    <text evidence="17">The sequence shown here is derived from an EMBL/GenBank/DDBJ whole genome shotgun (WGS) entry which is preliminary data.</text>
</comment>
<evidence type="ECO:0000256" key="10">
    <source>
        <dbReference type="ARBA" id="ARBA00022914"/>
    </source>
</evidence>
<evidence type="ECO:0000256" key="9">
    <source>
        <dbReference type="ARBA" id="ARBA00022723"/>
    </source>
</evidence>
<dbReference type="Gene3D" id="1.10.287.910">
    <property type="entry name" value="bacterial mercury transporter, merf"/>
    <property type="match status" value="1"/>
</dbReference>
<name>A0A327VXJ7_9BACT</name>
<sequence length="199" mass="21487">MMKGKNNKVLLGSGLLLALTSSLCCIVPLLAILGGAGGAVAAFGWAAPLRPYMLAATVLVLGFAFYQAYKPQSKDDCGCEPAKKSWMQSKAFLWIVAAISLLLSAFPYYESYFHPQIPAKEKMAENIPTIQQTTLHISGMSCEACEGHVNNALRQQKGVLEANTNYAKGIAVVKFDSTLISFNQMAAIIEDETGYQVAR</sequence>
<keyword evidence="7" id="KW-0997">Cell inner membrane</keyword>
<dbReference type="NCBIfam" id="NF033556">
    <property type="entry name" value="MerTP_fusion"/>
    <property type="match status" value="1"/>
</dbReference>
<feature type="domain" description="HMA" evidence="16">
    <location>
        <begin position="131"/>
        <end position="197"/>
    </location>
</feature>
<dbReference type="GO" id="GO:0005886">
    <property type="term" value="C:plasma membrane"/>
    <property type="evidence" value="ECO:0007669"/>
    <property type="project" value="UniProtKB-SubCell"/>
</dbReference>
<evidence type="ECO:0000256" key="3">
    <source>
        <dbReference type="ARBA" id="ARBA00017053"/>
    </source>
</evidence>
<keyword evidence="10" id="KW-0476">Mercury</keyword>
<dbReference type="OrthoDB" id="1493145at2"/>
<dbReference type="InterPro" id="IPR003457">
    <property type="entry name" value="Transprt_MerT"/>
</dbReference>
<dbReference type="AlphaFoldDB" id="A0A327VXJ7"/>
<feature type="transmembrane region" description="Helical" evidence="15">
    <location>
        <begin position="51"/>
        <end position="69"/>
    </location>
</feature>